<protein>
    <submittedName>
        <fullName evidence="1">Uncharacterized protein</fullName>
    </submittedName>
</protein>
<name>A0ABX0Z9S0_9ACTN</name>
<gene>
    <name evidence="1" type="ORF">HCJ94_11790</name>
</gene>
<evidence type="ECO:0000313" key="1">
    <source>
        <dbReference type="EMBL" id="NJP32645.1"/>
    </source>
</evidence>
<sequence length="78" mass="8612">MTIGVGRTIRVPEDAYKFGTGTLTLAITEVISSEVVDGAVWVQLKGREIRPDRSVAPRERYAAVRVDAVTETEPVRVR</sequence>
<accession>A0ABX0Z9S0</accession>
<dbReference type="Proteomes" id="UP000783871">
    <property type="component" value="Unassembled WGS sequence"/>
</dbReference>
<evidence type="ECO:0000313" key="2">
    <source>
        <dbReference type="Proteomes" id="UP000783871"/>
    </source>
</evidence>
<comment type="caution">
    <text evidence="1">The sequence shown here is derived from an EMBL/GenBank/DDBJ whole genome shotgun (WGS) entry which is preliminary data.</text>
</comment>
<proteinExistence type="predicted"/>
<dbReference type="RefSeq" id="WP_168001026.1">
    <property type="nucleotide sequence ID" value="NZ_JAATEO010000010.1"/>
</dbReference>
<organism evidence="1 2">
    <name type="scientific">Micromonospora thermarum</name>
    <dbReference type="NCBI Taxonomy" id="2720024"/>
    <lineage>
        <taxon>Bacteria</taxon>
        <taxon>Bacillati</taxon>
        <taxon>Actinomycetota</taxon>
        <taxon>Actinomycetes</taxon>
        <taxon>Micromonosporales</taxon>
        <taxon>Micromonosporaceae</taxon>
        <taxon>Micromonospora</taxon>
    </lineage>
</organism>
<reference evidence="1 2" key="1">
    <citation type="submission" date="2020-03" db="EMBL/GenBank/DDBJ databases">
        <title>WGS of actinomycetes isolated from Thailand.</title>
        <authorList>
            <person name="Thawai C."/>
        </authorList>
    </citation>
    <scope>NUCLEOTIDE SEQUENCE [LARGE SCALE GENOMIC DNA]</scope>
    <source>
        <strain evidence="1 2">HSS6-12</strain>
    </source>
</reference>
<dbReference type="EMBL" id="JAATEO010000010">
    <property type="protein sequence ID" value="NJP32645.1"/>
    <property type="molecule type" value="Genomic_DNA"/>
</dbReference>
<keyword evidence="2" id="KW-1185">Reference proteome</keyword>